<dbReference type="SMART" id="SM00382">
    <property type="entry name" value="AAA"/>
    <property type="match status" value="1"/>
</dbReference>
<dbReference type="InterPro" id="IPR003593">
    <property type="entry name" value="AAA+_ATPase"/>
</dbReference>
<accession>A0A2M6W322</accession>
<proteinExistence type="predicted"/>
<keyword evidence="3 5" id="KW-0067">ATP-binding</keyword>
<organism evidence="5 6">
    <name type="scientific">Candidatus Magasanikbacteria bacterium CG10_big_fil_rev_8_21_14_0_10_40_10</name>
    <dbReference type="NCBI Taxonomy" id="1974648"/>
    <lineage>
        <taxon>Bacteria</taxon>
        <taxon>Candidatus Magasanikiibacteriota</taxon>
    </lineage>
</organism>
<dbReference type="PROSITE" id="PS00211">
    <property type="entry name" value="ABC_TRANSPORTER_1"/>
    <property type="match status" value="1"/>
</dbReference>
<name>A0A2M6W322_9BACT</name>
<gene>
    <name evidence="5" type="ORF">COU31_04490</name>
</gene>
<comment type="caution">
    <text evidence="5">The sequence shown here is derived from an EMBL/GenBank/DDBJ whole genome shotgun (WGS) entry which is preliminary data.</text>
</comment>
<evidence type="ECO:0000259" key="4">
    <source>
        <dbReference type="PROSITE" id="PS50893"/>
    </source>
</evidence>
<evidence type="ECO:0000313" key="6">
    <source>
        <dbReference type="Proteomes" id="UP000231183"/>
    </source>
</evidence>
<evidence type="ECO:0000256" key="2">
    <source>
        <dbReference type="ARBA" id="ARBA00022741"/>
    </source>
</evidence>
<dbReference type="InterPro" id="IPR017871">
    <property type="entry name" value="ABC_transporter-like_CS"/>
</dbReference>
<sequence length="230" mass="26809">MNHYIVKNLSVHYDKYYVLKNLNLKINKGEFIVIVGESGSGKTTFLKALANLIPYSGKISISKNKGMVFQQYGVFPWLTVRENILFGISDYEQVKKEKIISELLQITRLEDKKNEYPNNLSGGQKQRVAIARSIAPNPELLLMDEPFGSLDSYTRSKMQEWLLYLWSKYKKTIIFVTHDIEEAIFLADRIIILNKSKFRKNIKIPFSRPRLGNIKFTKEFNQIKKDLSDY</sequence>
<keyword evidence="2" id="KW-0547">Nucleotide-binding</keyword>
<dbReference type="EMBL" id="PFBX01000049">
    <property type="protein sequence ID" value="PIT87187.1"/>
    <property type="molecule type" value="Genomic_DNA"/>
</dbReference>
<dbReference type="Proteomes" id="UP000231183">
    <property type="component" value="Unassembled WGS sequence"/>
</dbReference>
<dbReference type="InterPro" id="IPR003439">
    <property type="entry name" value="ABC_transporter-like_ATP-bd"/>
</dbReference>
<feature type="domain" description="ABC transporter" evidence="4">
    <location>
        <begin position="4"/>
        <end position="220"/>
    </location>
</feature>
<dbReference type="GO" id="GO:0016887">
    <property type="term" value="F:ATP hydrolysis activity"/>
    <property type="evidence" value="ECO:0007669"/>
    <property type="project" value="InterPro"/>
</dbReference>
<dbReference type="AlphaFoldDB" id="A0A2M6W322"/>
<dbReference type="Pfam" id="PF00005">
    <property type="entry name" value="ABC_tran"/>
    <property type="match status" value="1"/>
</dbReference>
<evidence type="ECO:0000256" key="3">
    <source>
        <dbReference type="ARBA" id="ARBA00022840"/>
    </source>
</evidence>
<protein>
    <submittedName>
        <fullName evidence="5">ABC transporter ATP-binding protein</fullName>
    </submittedName>
</protein>
<dbReference type="GO" id="GO:0005524">
    <property type="term" value="F:ATP binding"/>
    <property type="evidence" value="ECO:0007669"/>
    <property type="project" value="UniProtKB-KW"/>
</dbReference>
<evidence type="ECO:0000313" key="5">
    <source>
        <dbReference type="EMBL" id="PIT87187.1"/>
    </source>
</evidence>
<evidence type="ECO:0000256" key="1">
    <source>
        <dbReference type="ARBA" id="ARBA00022448"/>
    </source>
</evidence>
<dbReference type="PROSITE" id="PS00675">
    <property type="entry name" value="SIGMA54_INTERACT_1"/>
    <property type="match status" value="1"/>
</dbReference>
<dbReference type="InterPro" id="IPR025662">
    <property type="entry name" value="Sigma_54_int_dom_ATP-bd_1"/>
</dbReference>
<dbReference type="SUPFAM" id="SSF52540">
    <property type="entry name" value="P-loop containing nucleoside triphosphate hydrolases"/>
    <property type="match status" value="1"/>
</dbReference>
<reference evidence="6" key="1">
    <citation type="submission" date="2017-09" db="EMBL/GenBank/DDBJ databases">
        <title>Depth-based differentiation of microbial function through sediment-hosted aquifers and enrichment of novel symbionts in the deep terrestrial subsurface.</title>
        <authorList>
            <person name="Probst A.J."/>
            <person name="Ladd B."/>
            <person name="Jarett J.K."/>
            <person name="Geller-Mcgrath D.E."/>
            <person name="Sieber C.M.K."/>
            <person name="Emerson J.B."/>
            <person name="Anantharaman K."/>
            <person name="Thomas B.C."/>
            <person name="Malmstrom R."/>
            <person name="Stieglmeier M."/>
            <person name="Klingl A."/>
            <person name="Woyke T."/>
            <person name="Ryan C.M."/>
            <person name="Banfield J.F."/>
        </authorList>
    </citation>
    <scope>NUCLEOTIDE SEQUENCE [LARGE SCALE GENOMIC DNA]</scope>
</reference>
<dbReference type="InterPro" id="IPR050093">
    <property type="entry name" value="ABC_SmlMolc_Importer"/>
</dbReference>
<dbReference type="PANTHER" id="PTHR42781:SF8">
    <property type="entry name" value="BICARBONATE TRANSPORT ATP-BINDING PROTEIN CMPC"/>
    <property type="match status" value="1"/>
</dbReference>
<dbReference type="PANTHER" id="PTHR42781">
    <property type="entry name" value="SPERMIDINE/PUTRESCINE IMPORT ATP-BINDING PROTEIN POTA"/>
    <property type="match status" value="1"/>
</dbReference>
<keyword evidence="1" id="KW-0813">Transport</keyword>
<dbReference type="PROSITE" id="PS50893">
    <property type="entry name" value="ABC_TRANSPORTER_2"/>
    <property type="match status" value="1"/>
</dbReference>
<dbReference type="Gene3D" id="3.40.50.300">
    <property type="entry name" value="P-loop containing nucleotide triphosphate hydrolases"/>
    <property type="match status" value="1"/>
</dbReference>
<dbReference type="InterPro" id="IPR027417">
    <property type="entry name" value="P-loop_NTPase"/>
</dbReference>